<dbReference type="PANTHER" id="PTHR33121">
    <property type="entry name" value="CYCLIC DI-GMP PHOSPHODIESTERASE PDEF"/>
    <property type="match status" value="1"/>
</dbReference>
<dbReference type="GO" id="GO:0071111">
    <property type="term" value="F:cyclic-guanylate-specific phosphodiesterase activity"/>
    <property type="evidence" value="ECO:0007669"/>
    <property type="project" value="InterPro"/>
</dbReference>
<dbReference type="Gene3D" id="3.20.20.450">
    <property type="entry name" value="EAL domain"/>
    <property type="match status" value="1"/>
</dbReference>
<dbReference type="InterPro" id="IPR001633">
    <property type="entry name" value="EAL_dom"/>
</dbReference>
<dbReference type="SMART" id="SM00052">
    <property type="entry name" value="EAL"/>
    <property type="match status" value="1"/>
</dbReference>
<feature type="domain" description="EAL" evidence="2">
    <location>
        <begin position="70"/>
        <end position="317"/>
    </location>
</feature>
<dbReference type="CDD" id="cd01948">
    <property type="entry name" value="EAL"/>
    <property type="match status" value="1"/>
</dbReference>
<feature type="transmembrane region" description="Helical" evidence="1">
    <location>
        <begin position="41"/>
        <end position="63"/>
    </location>
</feature>
<gene>
    <name evidence="3" type="ORF">C2L64_48500</name>
</gene>
<accession>A0AAN1MR48</accession>
<organism evidence="3 4">
    <name type="scientific">Paraburkholderia hospita</name>
    <dbReference type="NCBI Taxonomy" id="169430"/>
    <lineage>
        <taxon>Bacteria</taxon>
        <taxon>Pseudomonadati</taxon>
        <taxon>Pseudomonadota</taxon>
        <taxon>Betaproteobacteria</taxon>
        <taxon>Burkholderiales</taxon>
        <taxon>Burkholderiaceae</taxon>
        <taxon>Paraburkholderia</taxon>
    </lineage>
</organism>
<evidence type="ECO:0000259" key="2">
    <source>
        <dbReference type="PROSITE" id="PS50883"/>
    </source>
</evidence>
<dbReference type="Proteomes" id="UP000236649">
    <property type="component" value="Chromosome 4"/>
</dbReference>
<evidence type="ECO:0000313" key="3">
    <source>
        <dbReference type="EMBL" id="AUT76061.1"/>
    </source>
</evidence>
<dbReference type="EMBL" id="CP026108">
    <property type="protein sequence ID" value="AUT76061.1"/>
    <property type="molecule type" value="Genomic_DNA"/>
</dbReference>
<keyword evidence="1" id="KW-0472">Membrane</keyword>
<dbReference type="PANTHER" id="PTHR33121:SF79">
    <property type="entry name" value="CYCLIC DI-GMP PHOSPHODIESTERASE PDED-RELATED"/>
    <property type="match status" value="1"/>
</dbReference>
<dbReference type="InterPro" id="IPR050706">
    <property type="entry name" value="Cyclic-di-GMP_PDE-like"/>
</dbReference>
<reference evidence="3 4" key="1">
    <citation type="submission" date="2018-01" db="EMBL/GenBank/DDBJ databases">
        <title>Species boundaries and ecological features among Paraburkholderia terrae DSMZ17804T, P. hospita DSMZ17164T and P. caribensis DSMZ13236T.</title>
        <authorList>
            <person name="Pratama A.A."/>
        </authorList>
    </citation>
    <scope>NUCLEOTIDE SEQUENCE [LARGE SCALE GENOMIC DNA]</scope>
    <source>
        <strain evidence="3 4">DSM 17164</strain>
    </source>
</reference>
<evidence type="ECO:0000256" key="1">
    <source>
        <dbReference type="SAM" id="Phobius"/>
    </source>
</evidence>
<dbReference type="SUPFAM" id="SSF141868">
    <property type="entry name" value="EAL domain-like"/>
    <property type="match status" value="1"/>
</dbReference>
<protein>
    <recommendedName>
        <fullName evidence="2">EAL domain-containing protein</fullName>
    </recommendedName>
</protein>
<evidence type="ECO:0000313" key="4">
    <source>
        <dbReference type="Proteomes" id="UP000236649"/>
    </source>
</evidence>
<name>A0AAN1MR48_9BURK</name>
<proteinExistence type="predicted"/>
<dbReference type="PROSITE" id="PS50883">
    <property type="entry name" value="EAL"/>
    <property type="match status" value="1"/>
</dbReference>
<dbReference type="AlphaFoldDB" id="A0AAN1MR48"/>
<dbReference type="InterPro" id="IPR035919">
    <property type="entry name" value="EAL_sf"/>
</dbReference>
<dbReference type="KEGG" id="phs:C2L64_48500"/>
<keyword evidence="1" id="KW-1133">Transmembrane helix</keyword>
<keyword evidence="1" id="KW-0812">Transmembrane</keyword>
<sequence length="331" mass="37138">MAPPTGNETQRALEISESELHPTLPVSKGNPGQDVHLSPWFALWIVLWLALVGLFSLGIWVFYKRRLAPEARLVRAAEAGLRRGEFRLEYQPVMSLHDGKCVGVEAMLRWTNAEHGLKGPAYYMRILEKTRLIARLTRFVLSTVARELAEPTADSALYIGVNVYSDHVESRGFASDVTRSAKAILPRLVLNMSQHRGAAPTIDVQGTVAALRARRVRFALTDIDDAPPDPLLLEFFGFEQVKFDRRIMTLDEEERRQRLNALVRAVRPSGATVIAEGVESVKHHEAASQSGVDLAQGYFYARTMPLSLLLTFLAAGGQSLRMRKKKRWKLR</sequence>
<dbReference type="Pfam" id="PF00563">
    <property type="entry name" value="EAL"/>
    <property type="match status" value="1"/>
</dbReference>